<dbReference type="SUPFAM" id="SSF51161">
    <property type="entry name" value="Trimeric LpxA-like enzymes"/>
    <property type="match status" value="1"/>
</dbReference>
<reference evidence="3" key="1">
    <citation type="journal article" date="2019" name="Int. J. Syst. Evol. Microbiol.">
        <title>The Global Catalogue of Microorganisms (GCM) 10K type strain sequencing project: providing services to taxonomists for standard genome sequencing and annotation.</title>
        <authorList>
            <consortium name="The Broad Institute Genomics Platform"/>
            <consortium name="The Broad Institute Genome Sequencing Center for Infectious Disease"/>
            <person name="Wu L."/>
            <person name="Ma J."/>
        </authorList>
    </citation>
    <scope>NUCLEOTIDE SEQUENCE [LARGE SCALE GENOMIC DNA]</scope>
    <source>
        <strain evidence="3">KCTC 12847</strain>
    </source>
</reference>
<dbReference type="CDD" id="cd04647">
    <property type="entry name" value="LbH_MAT_like"/>
    <property type="match status" value="1"/>
</dbReference>
<keyword evidence="1" id="KW-1133">Transmembrane helix</keyword>
<evidence type="ECO:0000256" key="1">
    <source>
        <dbReference type="SAM" id="Phobius"/>
    </source>
</evidence>
<feature type="transmembrane region" description="Helical" evidence="1">
    <location>
        <begin position="6"/>
        <end position="29"/>
    </location>
</feature>
<dbReference type="Pfam" id="PF14602">
    <property type="entry name" value="Hexapep_2"/>
    <property type="match status" value="1"/>
</dbReference>
<proteinExistence type="predicted"/>
<keyword evidence="3" id="KW-1185">Reference proteome</keyword>
<evidence type="ECO:0000313" key="3">
    <source>
        <dbReference type="Proteomes" id="UP001595640"/>
    </source>
</evidence>
<name>A0ABV7LXQ7_9GAMM</name>
<dbReference type="InterPro" id="IPR001451">
    <property type="entry name" value="Hexapep"/>
</dbReference>
<dbReference type="InterPro" id="IPR011004">
    <property type="entry name" value="Trimer_LpxA-like_sf"/>
</dbReference>
<dbReference type="InterPro" id="IPR051159">
    <property type="entry name" value="Hexapeptide_acetyltransf"/>
</dbReference>
<keyword evidence="2" id="KW-0808">Transferase</keyword>
<dbReference type="Proteomes" id="UP001595640">
    <property type="component" value="Unassembled WGS sequence"/>
</dbReference>
<dbReference type="RefSeq" id="WP_083932950.1">
    <property type="nucleotide sequence ID" value="NZ_BMXD01000007.1"/>
</dbReference>
<sequence length="175" mass="19107">MRLVSYFIGMLYFYAIWLLNFNNLSFHALSRFESGIKIRLRNKGSIRLGKCSTRGRVTILADGGKVSIGDNVFMNSNSSINCLCGVAIGSGTLLGNNVNIYDHDHKIINGVVKHKAFDIAPVEIGSNCWLGTNVTVLKGVKIIDEVIIGANSVVTKDLLVSGVYVMKEGTLKKIK</sequence>
<dbReference type="Pfam" id="PF00132">
    <property type="entry name" value="Hexapep"/>
    <property type="match status" value="1"/>
</dbReference>
<protein>
    <submittedName>
        <fullName evidence="2">Acyltransferase</fullName>
        <ecNumber evidence="2">2.3.1.-</ecNumber>
    </submittedName>
</protein>
<organism evidence="2 3">
    <name type="scientific">Modicisalibacter luteus</name>
    <dbReference type="NCBI Taxonomy" id="453962"/>
    <lineage>
        <taxon>Bacteria</taxon>
        <taxon>Pseudomonadati</taxon>
        <taxon>Pseudomonadota</taxon>
        <taxon>Gammaproteobacteria</taxon>
        <taxon>Oceanospirillales</taxon>
        <taxon>Halomonadaceae</taxon>
        <taxon>Modicisalibacter</taxon>
    </lineage>
</organism>
<dbReference type="EMBL" id="JBHRUH010000010">
    <property type="protein sequence ID" value="MFC3291391.1"/>
    <property type="molecule type" value="Genomic_DNA"/>
</dbReference>
<dbReference type="Gene3D" id="2.160.10.10">
    <property type="entry name" value="Hexapeptide repeat proteins"/>
    <property type="match status" value="1"/>
</dbReference>
<gene>
    <name evidence="2" type="ORF">ACFOEI_04860</name>
</gene>
<evidence type="ECO:0000313" key="2">
    <source>
        <dbReference type="EMBL" id="MFC3291391.1"/>
    </source>
</evidence>
<dbReference type="GO" id="GO:0016746">
    <property type="term" value="F:acyltransferase activity"/>
    <property type="evidence" value="ECO:0007669"/>
    <property type="project" value="UniProtKB-KW"/>
</dbReference>
<comment type="caution">
    <text evidence="2">The sequence shown here is derived from an EMBL/GenBank/DDBJ whole genome shotgun (WGS) entry which is preliminary data.</text>
</comment>
<dbReference type="PANTHER" id="PTHR23416:SF78">
    <property type="entry name" value="LIPOPOLYSACCHARIDE BIOSYNTHESIS O-ACETYL TRANSFERASE WBBJ-RELATED"/>
    <property type="match status" value="1"/>
</dbReference>
<keyword evidence="2" id="KW-0012">Acyltransferase</keyword>
<dbReference type="PANTHER" id="PTHR23416">
    <property type="entry name" value="SIALIC ACID SYNTHASE-RELATED"/>
    <property type="match status" value="1"/>
</dbReference>
<keyword evidence="1" id="KW-0472">Membrane</keyword>
<keyword evidence="1" id="KW-0812">Transmembrane</keyword>
<accession>A0ABV7LXQ7</accession>
<dbReference type="EC" id="2.3.1.-" evidence="2"/>